<dbReference type="AlphaFoldDB" id="A0A0P6XU11"/>
<dbReference type="OrthoDB" id="9811075at2"/>
<dbReference type="GO" id="GO:0003677">
    <property type="term" value="F:DNA binding"/>
    <property type="evidence" value="ECO:0007669"/>
    <property type="project" value="InterPro"/>
</dbReference>
<evidence type="ECO:0000256" key="5">
    <source>
        <dbReference type="ARBA" id="ARBA00093760"/>
    </source>
</evidence>
<evidence type="ECO:0000256" key="1">
    <source>
        <dbReference type="ARBA" id="ARBA00022722"/>
    </source>
</evidence>
<name>A0A0P6XU11_9CHLR</name>
<dbReference type="PATRIC" id="fig|360411.5.peg.286"/>
<dbReference type="EC" id="3.1.21.4" evidence="6"/>
<accession>A0A0P6XU11</accession>
<keyword evidence="8" id="KW-1185">Reference proteome</keyword>
<evidence type="ECO:0000313" key="8">
    <source>
        <dbReference type="Proteomes" id="UP000050514"/>
    </source>
</evidence>
<evidence type="ECO:0000256" key="3">
    <source>
        <dbReference type="ARBA" id="ARBA00022759"/>
    </source>
</evidence>
<comment type="catalytic activity">
    <reaction evidence="5">
        <text>Endonucleolytic cleavage of DNA to give specific double-stranded fragments with terminal 5'-phosphates.</text>
        <dbReference type="EC" id="3.1.21.4"/>
    </reaction>
</comment>
<dbReference type="GO" id="GO:0009036">
    <property type="term" value="F:type II site-specific deoxyribonuclease activity"/>
    <property type="evidence" value="ECO:0007669"/>
    <property type="project" value="InterPro"/>
</dbReference>
<proteinExistence type="predicted"/>
<evidence type="ECO:0000313" key="7">
    <source>
        <dbReference type="EMBL" id="KPL76811.1"/>
    </source>
</evidence>
<dbReference type="Proteomes" id="UP000050514">
    <property type="component" value="Unassembled WGS sequence"/>
</dbReference>
<reference evidence="7 8" key="1">
    <citation type="submission" date="2015-07" db="EMBL/GenBank/DDBJ databases">
        <title>Draft genome of Bellilinea caldifistulae DSM 17877.</title>
        <authorList>
            <person name="Hemp J."/>
            <person name="Ward L.M."/>
            <person name="Pace L.A."/>
            <person name="Fischer W.W."/>
        </authorList>
    </citation>
    <scope>NUCLEOTIDE SEQUENCE [LARGE SCALE GENOMIC DNA]</scope>
    <source>
        <strain evidence="7 8">GOMI-1</strain>
    </source>
</reference>
<keyword evidence="3 7" id="KW-0255">Endonuclease</keyword>
<evidence type="ECO:0000256" key="2">
    <source>
        <dbReference type="ARBA" id="ARBA00022747"/>
    </source>
</evidence>
<dbReference type="InterPro" id="IPR019045">
    <property type="entry name" value="Restrct_endonuc_II_HinfI"/>
</dbReference>
<comment type="caution">
    <text evidence="7">The sequence shown here is derived from an EMBL/GenBank/DDBJ whole genome shotgun (WGS) entry which is preliminary data.</text>
</comment>
<evidence type="ECO:0000256" key="6">
    <source>
        <dbReference type="ARBA" id="ARBA00093790"/>
    </source>
</evidence>
<keyword evidence="4" id="KW-0378">Hydrolase</keyword>
<keyword evidence="2" id="KW-0680">Restriction system</keyword>
<keyword evidence="1" id="KW-0540">Nuclease</keyword>
<dbReference type="GO" id="GO:0009307">
    <property type="term" value="P:DNA restriction-modification system"/>
    <property type="evidence" value="ECO:0007669"/>
    <property type="project" value="InterPro"/>
</dbReference>
<dbReference type="EMBL" id="LGHJ01000011">
    <property type="protein sequence ID" value="KPL76811.1"/>
    <property type="molecule type" value="Genomic_DNA"/>
</dbReference>
<dbReference type="Pfam" id="PF09520">
    <property type="entry name" value="RE_TdeIII"/>
    <property type="match status" value="1"/>
</dbReference>
<dbReference type="RefSeq" id="WP_061912891.1">
    <property type="nucleotide sequence ID" value="NZ_DF967971.1"/>
</dbReference>
<evidence type="ECO:0000256" key="4">
    <source>
        <dbReference type="ARBA" id="ARBA00022801"/>
    </source>
</evidence>
<gene>
    <name evidence="7" type="ORF">AC812_05855</name>
</gene>
<organism evidence="7 8">
    <name type="scientific">Bellilinea caldifistulae</name>
    <dbReference type="NCBI Taxonomy" id="360411"/>
    <lineage>
        <taxon>Bacteria</taxon>
        <taxon>Bacillati</taxon>
        <taxon>Chloroflexota</taxon>
        <taxon>Anaerolineae</taxon>
        <taxon>Anaerolineales</taxon>
        <taxon>Anaerolineaceae</taxon>
        <taxon>Bellilinea</taxon>
    </lineage>
</organism>
<sequence length="264" mass="30648">MTFSATQQTKIEELLKQKIRRKLSNYSSESQESQSMPFHVRLLGKDRMALFSFIQSLNTTLGTSVFEQVAAIVASPNFRRVVNQYREFDNTVSENAQVVIQEIIDNLRAARETPDKAREIKKILDVAQTGTIKTIRRPRIDLFLESHDGTEYYFDLKTAKPNRDDIIGFKRKLLEWVAIRGSVNRDVKIFTGIGIPYNPYEPQPYDRWTFQGMFDLERELKVGKEFWDFLGGKGTYEALLEIFEKVGIELRPEIDQRFSAFTAQ</sequence>
<dbReference type="STRING" id="360411.AC812_05855"/>
<protein>
    <recommendedName>
        <fullName evidence="6">type II site-specific deoxyribonuclease</fullName>
        <ecNumber evidence="6">3.1.21.4</ecNumber>
    </recommendedName>
</protein>